<accession>A0AAV6XLM8</accession>
<keyword evidence="3" id="KW-1185">Reference proteome</keyword>
<protein>
    <submittedName>
        <fullName evidence="2">Uncharacterized protein</fullName>
    </submittedName>
</protein>
<dbReference type="PANTHER" id="PTHR46871">
    <property type="entry name" value="BROMO-ADJACENT HOMOLOGY (BAH) DOMAIN-CONTAINING PROTEIN"/>
    <property type="match status" value="1"/>
</dbReference>
<organism evidence="2 3">
    <name type="scientific">Buddleja alternifolia</name>
    <dbReference type="NCBI Taxonomy" id="168488"/>
    <lineage>
        <taxon>Eukaryota</taxon>
        <taxon>Viridiplantae</taxon>
        <taxon>Streptophyta</taxon>
        <taxon>Embryophyta</taxon>
        <taxon>Tracheophyta</taxon>
        <taxon>Spermatophyta</taxon>
        <taxon>Magnoliopsida</taxon>
        <taxon>eudicotyledons</taxon>
        <taxon>Gunneridae</taxon>
        <taxon>Pentapetalae</taxon>
        <taxon>asterids</taxon>
        <taxon>lamiids</taxon>
        <taxon>Lamiales</taxon>
        <taxon>Scrophulariaceae</taxon>
        <taxon>Buddlejeae</taxon>
        <taxon>Buddleja</taxon>
    </lineage>
</organism>
<dbReference type="Proteomes" id="UP000826271">
    <property type="component" value="Unassembled WGS sequence"/>
</dbReference>
<feature type="region of interest" description="Disordered" evidence="1">
    <location>
        <begin position="125"/>
        <end position="160"/>
    </location>
</feature>
<evidence type="ECO:0000313" key="3">
    <source>
        <dbReference type="Proteomes" id="UP000826271"/>
    </source>
</evidence>
<name>A0AAV6XLM8_9LAMI</name>
<reference evidence="2" key="1">
    <citation type="submission" date="2019-10" db="EMBL/GenBank/DDBJ databases">
        <authorList>
            <person name="Zhang R."/>
            <person name="Pan Y."/>
            <person name="Wang J."/>
            <person name="Ma R."/>
            <person name="Yu S."/>
        </authorList>
    </citation>
    <scope>NUCLEOTIDE SEQUENCE</scope>
    <source>
        <strain evidence="2">LA-IB0</strain>
        <tissue evidence="2">Leaf</tissue>
    </source>
</reference>
<dbReference type="EMBL" id="WHWC01000004">
    <property type="protein sequence ID" value="KAG8383403.1"/>
    <property type="molecule type" value="Genomic_DNA"/>
</dbReference>
<evidence type="ECO:0000313" key="2">
    <source>
        <dbReference type="EMBL" id="KAG8383403.1"/>
    </source>
</evidence>
<feature type="compositionally biased region" description="Basic and acidic residues" evidence="1">
    <location>
        <begin position="27"/>
        <end position="49"/>
    </location>
</feature>
<sequence>MVNRRFTHVGACDDNDNGLPPPSHNPKGNEEQNKSKCMEVHLPDKEQKKLSMQNKNKKKQENQSPMLGMKMRSRWIKTYGDNKQHENDIFVQKTLSLIGDLPDLEREDDTVDHEDKLKNKNLLRKGNMSTLDVSRDEDDGVNGSQSLKAKSIGCTVGSAS</sequence>
<comment type="caution">
    <text evidence="2">The sequence shown here is derived from an EMBL/GenBank/DDBJ whole genome shotgun (WGS) entry which is preliminary data.</text>
</comment>
<dbReference type="PANTHER" id="PTHR46871:SF1">
    <property type="entry name" value="BROMO-ADJACENT HOMOLOGY (BAH) DOMAIN-CONTAINING PROTEIN"/>
    <property type="match status" value="1"/>
</dbReference>
<dbReference type="AlphaFoldDB" id="A0AAV6XLM8"/>
<feature type="region of interest" description="Disordered" evidence="1">
    <location>
        <begin position="1"/>
        <end position="70"/>
    </location>
</feature>
<proteinExistence type="predicted"/>
<evidence type="ECO:0000256" key="1">
    <source>
        <dbReference type="SAM" id="MobiDB-lite"/>
    </source>
</evidence>
<gene>
    <name evidence="2" type="ORF">BUALT_Bualt04G0009000</name>
</gene>